<name>A0ABQ7NUQ3_BRACM</name>
<comment type="caution">
    <text evidence="1">The sequence shown here is derived from an EMBL/GenBank/DDBJ whole genome shotgun (WGS) entry which is preliminary data.</text>
</comment>
<sequence length="125" mass="13817">YLSPDLGPQLSLVGLEKVSINSNNGVSIDTPFSPSIDKTYELSIDEPSREQNQASTCALISIGNLLVSYSRTQALKKNSIDSYPNNLGILYFGLTPHDYLNPTPNKNSRRTLKEFLPSLLTKNNE</sequence>
<dbReference type="EMBL" id="JADBGQ010000001">
    <property type="protein sequence ID" value="KAG5414553.1"/>
    <property type="molecule type" value="Genomic_DNA"/>
</dbReference>
<evidence type="ECO:0000313" key="2">
    <source>
        <dbReference type="Proteomes" id="UP000823674"/>
    </source>
</evidence>
<proteinExistence type="predicted"/>
<dbReference type="Proteomes" id="UP000823674">
    <property type="component" value="Chromosome A01"/>
</dbReference>
<gene>
    <name evidence="1" type="primary">A01g504530.1_BraROA</name>
    <name evidence="1" type="ORF">IGI04_002120</name>
</gene>
<organism evidence="1 2">
    <name type="scientific">Brassica rapa subsp. trilocularis</name>
    <dbReference type="NCBI Taxonomy" id="1813537"/>
    <lineage>
        <taxon>Eukaryota</taxon>
        <taxon>Viridiplantae</taxon>
        <taxon>Streptophyta</taxon>
        <taxon>Embryophyta</taxon>
        <taxon>Tracheophyta</taxon>
        <taxon>Spermatophyta</taxon>
        <taxon>Magnoliopsida</taxon>
        <taxon>eudicotyledons</taxon>
        <taxon>Gunneridae</taxon>
        <taxon>Pentapetalae</taxon>
        <taxon>rosids</taxon>
        <taxon>malvids</taxon>
        <taxon>Brassicales</taxon>
        <taxon>Brassicaceae</taxon>
        <taxon>Brassiceae</taxon>
        <taxon>Brassica</taxon>
    </lineage>
</organism>
<evidence type="ECO:0008006" key="3">
    <source>
        <dbReference type="Google" id="ProtNLM"/>
    </source>
</evidence>
<keyword evidence="2" id="KW-1185">Reference proteome</keyword>
<accession>A0ABQ7NUQ3</accession>
<feature type="non-terminal residue" evidence="1">
    <location>
        <position position="1"/>
    </location>
</feature>
<reference evidence="1 2" key="1">
    <citation type="submission" date="2021-03" db="EMBL/GenBank/DDBJ databases">
        <authorList>
            <person name="King G.J."/>
            <person name="Bancroft I."/>
            <person name="Baten A."/>
            <person name="Bloomfield J."/>
            <person name="Borpatragohain P."/>
            <person name="He Z."/>
            <person name="Irish N."/>
            <person name="Irwin J."/>
            <person name="Liu K."/>
            <person name="Mauleon R.P."/>
            <person name="Moore J."/>
            <person name="Morris R."/>
            <person name="Ostergaard L."/>
            <person name="Wang B."/>
            <person name="Wells R."/>
        </authorList>
    </citation>
    <scope>NUCLEOTIDE SEQUENCE [LARGE SCALE GENOMIC DNA]</scope>
    <source>
        <strain evidence="1">R-o-18</strain>
        <tissue evidence="1">Leaf</tissue>
    </source>
</reference>
<evidence type="ECO:0000313" key="1">
    <source>
        <dbReference type="EMBL" id="KAG5414553.1"/>
    </source>
</evidence>
<protein>
    <recommendedName>
        <fullName evidence="3">Ubiquitinyl hydrolase 1</fullName>
    </recommendedName>
</protein>